<comment type="caution">
    <text evidence="3">The sequence shown here is derived from an EMBL/GenBank/DDBJ whole genome shotgun (WGS) entry which is preliminary data.</text>
</comment>
<sequence>MAPPRIFIGAGGWGSPNFGRDVVEEFAAVLKELGIREIDTAARYGLGASEKVIGETQLHEKNFVIDSKVLMFGDGSGTMTTDAVEKSATQTLESLGMEKVNILYCHAPDRTTPIAEQAAAMDAQYKAGRFAKLGVSNFPPDMLKQWLDIAEEKDYVKPSVFQGQYNLLCRESEQSLFPLLREHKIAFVGYSPLAGGVLTGKLTFSTTPEDLKGTRFEVKENNFGGAIYRSWYDKPEIHDAVRTLADLCKQHDVATSDAAVRWLLHHSALNGGNLLDSANGDAIIIGPRTMEQLKGYADAIGQGPLPEELVKGLDQLWEGVRGVWEQ</sequence>
<feature type="domain" description="NADP-dependent oxidoreductase" evidence="2">
    <location>
        <begin position="6"/>
        <end position="318"/>
    </location>
</feature>
<dbReference type="AlphaFoldDB" id="A0A9P4QW59"/>
<name>A0A9P4QW59_9PLEO</name>
<keyword evidence="4" id="KW-1185">Reference proteome</keyword>
<gene>
    <name evidence="3" type="ORF">EJ04DRAFT_576642</name>
</gene>
<evidence type="ECO:0000313" key="3">
    <source>
        <dbReference type="EMBL" id="KAF2734807.1"/>
    </source>
</evidence>
<evidence type="ECO:0000313" key="4">
    <source>
        <dbReference type="Proteomes" id="UP000799444"/>
    </source>
</evidence>
<dbReference type="PANTHER" id="PTHR43364:SF4">
    <property type="entry name" value="NAD(P)-LINKED OXIDOREDUCTASE SUPERFAMILY PROTEIN"/>
    <property type="match status" value="1"/>
</dbReference>
<dbReference type="InterPro" id="IPR023210">
    <property type="entry name" value="NADP_OxRdtase_dom"/>
</dbReference>
<dbReference type="Proteomes" id="UP000799444">
    <property type="component" value="Unassembled WGS sequence"/>
</dbReference>
<dbReference type="EMBL" id="ML996143">
    <property type="protein sequence ID" value="KAF2734807.1"/>
    <property type="molecule type" value="Genomic_DNA"/>
</dbReference>
<evidence type="ECO:0000259" key="2">
    <source>
        <dbReference type="Pfam" id="PF00248"/>
    </source>
</evidence>
<dbReference type="InterPro" id="IPR036812">
    <property type="entry name" value="NAD(P)_OxRdtase_dom_sf"/>
</dbReference>
<dbReference type="SUPFAM" id="SSF51430">
    <property type="entry name" value="NAD(P)-linked oxidoreductase"/>
    <property type="match status" value="1"/>
</dbReference>
<dbReference type="Pfam" id="PF00248">
    <property type="entry name" value="Aldo_ket_red"/>
    <property type="match status" value="1"/>
</dbReference>
<keyword evidence="1" id="KW-0560">Oxidoreductase</keyword>
<dbReference type="PANTHER" id="PTHR43364">
    <property type="entry name" value="NADH-SPECIFIC METHYLGLYOXAL REDUCTASE-RELATED"/>
    <property type="match status" value="1"/>
</dbReference>
<dbReference type="CDD" id="cd19075">
    <property type="entry name" value="AKR_AKR7A1-5"/>
    <property type="match status" value="1"/>
</dbReference>
<proteinExistence type="predicted"/>
<dbReference type="OrthoDB" id="48988at2759"/>
<dbReference type="InterPro" id="IPR050523">
    <property type="entry name" value="AKR_Detox_Biosynth"/>
</dbReference>
<dbReference type="Gene3D" id="3.20.20.100">
    <property type="entry name" value="NADP-dependent oxidoreductase domain"/>
    <property type="match status" value="1"/>
</dbReference>
<protein>
    <submittedName>
        <fullName evidence="3">Aldehyde reductase</fullName>
    </submittedName>
</protein>
<organism evidence="3 4">
    <name type="scientific">Polyplosphaeria fusca</name>
    <dbReference type="NCBI Taxonomy" id="682080"/>
    <lineage>
        <taxon>Eukaryota</taxon>
        <taxon>Fungi</taxon>
        <taxon>Dikarya</taxon>
        <taxon>Ascomycota</taxon>
        <taxon>Pezizomycotina</taxon>
        <taxon>Dothideomycetes</taxon>
        <taxon>Pleosporomycetidae</taxon>
        <taxon>Pleosporales</taxon>
        <taxon>Tetraplosphaeriaceae</taxon>
        <taxon>Polyplosphaeria</taxon>
    </lineage>
</organism>
<evidence type="ECO:0000256" key="1">
    <source>
        <dbReference type="ARBA" id="ARBA00023002"/>
    </source>
</evidence>
<accession>A0A9P4QW59</accession>
<dbReference type="GO" id="GO:0016491">
    <property type="term" value="F:oxidoreductase activity"/>
    <property type="evidence" value="ECO:0007669"/>
    <property type="project" value="UniProtKB-KW"/>
</dbReference>
<reference evidence="3" key="1">
    <citation type="journal article" date="2020" name="Stud. Mycol.">
        <title>101 Dothideomycetes genomes: a test case for predicting lifestyles and emergence of pathogens.</title>
        <authorList>
            <person name="Haridas S."/>
            <person name="Albert R."/>
            <person name="Binder M."/>
            <person name="Bloem J."/>
            <person name="Labutti K."/>
            <person name="Salamov A."/>
            <person name="Andreopoulos B."/>
            <person name="Baker S."/>
            <person name="Barry K."/>
            <person name="Bills G."/>
            <person name="Bluhm B."/>
            <person name="Cannon C."/>
            <person name="Castanera R."/>
            <person name="Culley D."/>
            <person name="Daum C."/>
            <person name="Ezra D."/>
            <person name="Gonzalez J."/>
            <person name="Henrissat B."/>
            <person name="Kuo A."/>
            <person name="Liang C."/>
            <person name="Lipzen A."/>
            <person name="Lutzoni F."/>
            <person name="Magnuson J."/>
            <person name="Mondo S."/>
            <person name="Nolan M."/>
            <person name="Ohm R."/>
            <person name="Pangilinan J."/>
            <person name="Park H.-J."/>
            <person name="Ramirez L."/>
            <person name="Alfaro M."/>
            <person name="Sun H."/>
            <person name="Tritt A."/>
            <person name="Yoshinaga Y."/>
            <person name="Zwiers L.-H."/>
            <person name="Turgeon B."/>
            <person name="Goodwin S."/>
            <person name="Spatafora J."/>
            <person name="Crous P."/>
            <person name="Grigoriev I."/>
        </authorList>
    </citation>
    <scope>NUCLEOTIDE SEQUENCE</scope>
    <source>
        <strain evidence="3">CBS 125425</strain>
    </source>
</reference>